<reference evidence="2" key="1">
    <citation type="submission" date="2018-11" db="EMBL/GenBank/DDBJ databases">
        <title>Rhizobium chutanense sp. nov., isolated from root nodules of Phaseolus vulgaris in China.</title>
        <authorList>
            <person name="Huo Y."/>
        </authorList>
    </citation>
    <scope>NUCLEOTIDE SEQUENCE [LARGE SCALE GENOMIC DNA]</scope>
    <source>
        <strain evidence="2">CCBAU 65647</strain>
    </source>
</reference>
<dbReference type="OrthoDB" id="8136593at2"/>
<sequence>MTPPSCPAGWALSLDGLRSSRGQAWESRTRDSHEIFEGVASRDNFSMVNRHTQAPFDEARLAYRLHVGEWFEIAEADHDRMLDIPPPLSPVWRPPVTDGILHRRMACDWCSLGLANAPQGSRASFVLSFDVPADKREVA</sequence>
<name>A0A432PCN1_9HYPH</name>
<accession>A0A432PCN1</accession>
<gene>
    <name evidence="1" type="ORF">EFQ99_28960</name>
</gene>
<dbReference type="RefSeq" id="WP_126924580.1">
    <property type="nucleotide sequence ID" value="NZ_ML133698.1"/>
</dbReference>
<evidence type="ECO:0000313" key="2">
    <source>
        <dbReference type="Proteomes" id="UP000278823"/>
    </source>
</evidence>
<comment type="caution">
    <text evidence="1">The sequence shown here is derived from an EMBL/GenBank/DDBJ whole genome shotgun (WGS) entry which is preliminary data.</text>
</comment>
<evidence type="ECO:0000313" key="1">
    <source>
        <dbReference type="EMBL" id="RUM20660.1"/>
    </source>
</evidence>
<dbReference type="Pfam" id="PF07215">
    <property type="entry name" value="DUF1419"/>
    <property type="match status" value="1"/>
</dbReference>
<dbReference type="AlphaFoldDB" id="A0A432PCN1"/>
<dbReference type="Proteomes" id="UP000278823">
    <property type="component" value="Unassembled WGS sequence"/>
</dbReference>
<protein>
    <submittedName>
        <fullName evidence="1">DUF1419 domain-containing protein</fullName>
    </submittedName>
</protein>
<dbReference type="EMBL" id="RJTH01000014">
    <property type="protein sequence ID" value="RUM20660.1"/>
    <property type="molecule type" value="Genomic_DNA"/>
</dbReference>
<organism evidence="1 2">
    <name type="scientific">Rhizobium vallis</name>
    <dbReference type="NCBI Taxonomy" id="634290"/>
    <lineage>
        <taxon>Bacteria</taxon>
        <taxon>Pseudomonadati</taxon>
        <taxon>Pseudomonadota</taxon>
        <taxon>Alphaproteobacteria</taxon>
        <taxon>Hyphomicrobiales</taxon>
        <taxon>Rhizobiaceae</taxon>
        <taxon>Rhizobium/Agrobacterium group</taxon>
        <taxon>Rhizobium</taxon>
    </lineage>
</organism>
<dbReference type="InterPro" id="IPR009862">
    <property type="entry name" value="DUF1419"/>
</dbReference>
<proteinExistence type="predicted"/>
<keyword evidence="2" id="KW-1185">Reference proteome</keyword>